<gene>
    <name evidence="5" type="primary">prsT</name>
    <name evidence="5" type="ORF">E4L96_08465</name>
</gene>
<dbReference type="Pfam" id="PF14559">
    <property type="entry name" value="TPR_19"/>
    <property type="match status" value="3"/>
</dbReference>
<dbReference type="NCBIfam" id="TIGR02917">
    <property type="entry name" value="PEP_TPR_lipo"/>
    <property type="match status" value="1"/>
</dbReference>
<evidence type="ECO:0000313" key="6">
    <source>
        <dbReference type="Proteomes" id="UP000298438"/>
    </source>
</evidence>
<keyword evidence="1" id="KW-0677">Repeat</keyword>
<dbReference type="PROSITE" id="PS51257">
    <property type="entry name" value="PROKAR_LIPOPROTEIN"/>
    <property type="match status" value="1"/>
</dbReference>
<evidence type="ECO:0000256" key="4">
    <source>
        <dbReference type="SAM" id="SignalP"/>
    </source>
</evidence>
<dbReference type="InterPro" id="IPR051012">
    <property type="entry name" value="CellSynth/LPSAsmb/PSIAsmb"/>
</dbReference>
<comment type="caution">
    <text evidence="5">The sequence shown here is derived from an EMBL/GenBank/DDBJ whole genome shotgun (WGS) entry which is preliminary data.</text>
</comment>
<dbReference type="OrthoDB" id="5290951at2"/>
<dbReference type="AlphaFoldDB" id="A0A4Y9SIE5"/>
<dbReference type="InterPro" id="IPR014266">
    <property type="entry name" value="PEP-CTERM_TPR_PrsT"/>
</dbReference>
<sequence>MPRSVRTPLALALSTAITALLASATLGGCQRTQEPSTYLASARQFEQKGDHKAAIIQLKNALQQNPDLREARVQLGQVYLNQGDAISAEKELRRALDLHAPEATVRPLLGRAMLRQGKFQDVLDAFPETSDPELGPPILALRAEALLGQNKPDEARELFNQAVHLKPDYAPALLGLARLAAMNKLPQQAREMVDRALAGAPDDVESLRFKADLLRSAGRTEEALQIYRRVLGLKPGYAPVHIDIANILIDGGHFSDARAELAQARKASAGTLAIFYSQAMLDYREGKYGAALESLQQILRVAPDHQPSILLIGAVELALNSLQLAEQHLGRYLAANAHDPYGTKLMATLQLRNGKPEAALELLGPLLEEHGDDVEALALAGEANLRARRFSKASDYFEKASALQPDQPLLRAAAGLSHFNEGDTARAAAELEHAAKLGGKTNRAGTLLVLTYLRAKNWDKAMATVAEMEKSANSPDVQNLKGGVFLAKQDLASARASFEAGLALDPLYMPSLANLAELDLMQKQPEQARQRYLKALDKAPKNPELMEALARLATRQGQTGEAGGWLERAYRDNPDSLARGLRLVDFYIRTGAKTKALSLAEKLQGSNPGNADALGMLARAQGAAGDSQGMADSYGKLAALLPSSPIPLMRQARNQLAAGDASGTVASLRKALALDPKLAEAHRILVGVLITQKKYAEALADARMVQKVLPANALGWRLEGDVAAAEGQNEAALRAYDKAFATGPSGAGVVLVHTTLDRMGRRAEADRRLGDWLKEHQDDLATRLYWSSNRMMHKEYKAALEQLDVVLKADPNNVVALNDSAWACQQLHYPRARSLAERAYKLAPDSPVVLDTLGWIYQDEGDAAKALPLLRKASALAPDGGNFRFHYALALARSGDKAAAKRELEQLASAG</sequence>
<feature type="signal peptide" evidence="4">
    <location>
        <begin position="1"/>
        <end position="24"/>
    </location>
</feature>
<proteinExistence type="predicted"/>
<reference evidence="5 6" key="1">
    <citation type="submission" date="2019-03" db="EMBL/GenBank/DDBJ databases">
        <title>Draft Genome Sequence of Massilia arenosa sp. nov., a Novel Massilia Species Isolated from a Sandy-loam Maize Soil.</title>
        <authorList>
            <person name="Raths R."/>
            <person name="Peta V."/>
            <person name="Bucking H."/>
        </authorList>
    </citation>
    <scope>NUCLEOTIDE SEQUENCE [LARGE SCALE GENOMIC DNA]</scope>
    <source>
        <strain evidence="5 6">MC02</strain>
    </source>
</reference>
<keyword evidence="4" id="KW-0732">Signal</keyword>
<organism evidence="5 6">
    <name type="scientific">Zemynaea arenosa</name>
    <dbReference type="NCBI Taxonomy" id="2561931"/>
    <lineage>
        <taxon>Bacteria</taxon>
        <taxon>Pseudomonadati</taxon>
        <taxon>Pseudomonadota</taxon>
        <taxon>Betaproteobacteria</taxon>
        <taxon>Burkholderiales</taxon>
        <taxon>Oxalobacteraceae</taxon>
        <taxon>Telluria group</taxon>
        <taxon>Zemynaea</taxon>
    </lineage>
</organism>
<feature type="chain" id="PRO_5021206693" evidence="4">
    <location>
        <begin position="25"/>
        <end position="911"/>
    </location>
</feature>
<protein>
    <submittedName>
        <fullName evidence="5">PEP-CTERM system TPR-repeat protein PrsT</fullName>
    </submittedName>
</protein>
<evidence type="ECO:0000256" key="1">
    <source>
        <dbReference type="ARBA" id="ARBA00022737"/>
    </source>
</evidence>
<evidence type="ECO:0000313" key="5">
    <source>
        <dbReference type="EMBL" id="TFW21916.1"/>
    </source>
</evidence>
<dbReference type="InterPro" id="IPR011990">
    <property type="entry name" value="TPR-like_helical_dom_sf"/>
</dbReference>
<dbReference type="InterPro" id="IPR019734">
    <property type="entry name" value="TPR_rpt"/>
</dbReference>
<feature type="repeat" description="TPR" evidence="3">
    <location>
        <begin position="847"/>
        <end position="880"/>
    </location>
</feature>
<evidence type="ECO:0000256" key="2">
    <source>
        <dbReference type="ARBA" id="ARBA00022803"/>
    </source>
</evidence>
<dbReference type="Proteomes" id="UP000298438">
    <property type="component" value="Unassembled WGS sequence"/>
</dbReference>
<feature type="repeat" description="TPR" evidence="3">
    <location>
        <begin position="272"/>
        <end position="305"/>
    </location>
</feature>
<dbReference type="PANTHER" id="PTHR45586">
    <property type="entry name" value="TPR REPEAT-CONTAINING PROTEIN PA4667"/>
    <property type="match status" value="1"/>
</dbReference>
<feature type="repeat" description="TPR" evidence="3">
    <location>
        <begin position="374"/>
        <end position="407"/>
    </location>
</feature>
<accession>A0A4Y9SIE5</accession>
<dbReference type="EMBL" id="SPVF01000113">
    <property type="protein sequence ID" value="TFW21916.1"/>
    <property type="molecule type" value="Genomic_DNA"/>
</dbReference>
<dbReference type="SUPFAM" id="SSF48452">
    <property type="entry name" value="TPR-like"/>
    <property type="match status" value="3"/>
</dbReference>
<feature type="repeat" description="TPR" evidence="3">
    <location>
        <begin position="69"/>
        <end position="102"/>
    </location>
</feature>
<name>A0A4Y9SIE5_9BURK</name>
<keyword evidence="2 3" id="KW-0802">TPR repeat</keyword>
<feature type="non-terminal residue" evidence="5">
    <location>
        <position position="911"/>
    </location>
</feature>
<dbReference type="Pfam" id="PF13432">
    <property type="entry name" value="TPR_16"/>
    <property type="match status" value="5"/>
</dbReference>
<keyword evidence="6" id="KW-1185">Reference proteome</keyword>
<dbReference type="RefSeq" id="WP_135206779.1">
    <property type="nucleotide sequence ID" value="NZ_SPVF01000113.1"/>
</dbReference>
<dbReference type="PROSITE" id="PS50005">
    <property type="entry name" value="TPR"/>
    <property type="match status" value="6"/>
</dbReference>
<evidence type="ECO:0000256" key="3">
    <source>
        <dbReference type="PROSITE-ProRule" id="PRU00339"/>
    </source>
</evidence>
<dbReference type="SMART" id="SM00028">
    <property type="entry name" value="TPR"/>
    <property type="match status" value="14"/>
</dbReference>
<dbReference type="PANTHER" id="PTHR45586:SF1">
    <property type="entry name" value="LIPOPOLYSACCHARIDE ASSEMBLY PROTEIN B"/>
    <property type="match status" value="1"/>
</dbReference>
<feature type="repeat" description="TPR" evidence="3">
    <location>
        <begin position="136"/>
        <end position="169"/>
    </location>
</feature>
<dbReference type="Gene3D" id="1.25.40.10">
    <property type="entry name" value="Tetratricopeptide repeat domain"/>
    <property type="match status" value="4"/>
</dbReference>
<feature type="repeat" description="TPR" evidence="3">
    <location>
        <begin position="204"/>
        <end position="237"/>
    </location>
</feature>